<dbReference type="AlphaFoldDB" id="A0A9Q1KRI2"/>
<organism evidence="1 2">
    <name type="scientific">Carnegiea gigantea</name>
    <dbReference type="NCBI Taxonomy" id="171969"/>
    <lineage>
        <taxon>Eukaryota</taxon>
        <taxon>Viridiplantae</taxon>
        <taxon>Streptophyta</taxon>
        <taxon>Embryophyta</taxon>
        <taxon>Tracheophyta</taxon>
        <taxon>Spermatophyta</taxon>
        <taxon>Magnoliopsida</taxon>
        <taxon>eudicotyledons</taxon>
        <taxon>Gunneridae</taxon>
        <taxon>Pentapetalae</taxon>
        <taxon>Caryophyllales</taxon>
        <taxon>Cactineae</taxon>
        <taxon>Cactaceae</taxon>
        <taxon>Cactoideae</taxon>
        <taxon>Echinocereeae</taxon>
        <taxon>Carnegiea</taxon>
    </lineage>
</organism>
<evidence type="ECO:0000313" key="1">
    <source>
        <dbReference type="EMBL" id="KAJ8448223.1"/>
    </source>
</evidence>
<dbReference type="SUPFAM" id="SSF55920">
    <property type="entry name" value="Creatinase/aminopeptidase"/>
    <property type="match status" value="1"/>
</dbReference>
<dbReference type="OrthoDB" id="3209743at2759"/>
<reference evidence="1" key="1">
    <citation type="submission" date="2022-04" db="EMBL/GenBank/DDBJ databases">
        <title>Carnegiea gigantea Genome sequencing and assembly v2.</title>
        <authorList>
            <person name="Copetti D."/>
            <person name="Sanderson M.J."/>
            <person name="Burquez A."/>
            <person name="Wojciechowski M.F."/>
        </authorList>
    </citation>
    <scope>NUCLEOTIDE SEQUENCE</scope>
    <source>
        <strain evidence="1">SGP5-SGP5p</strain>
        <tissue evidence="1">Aerial part</tissue>
    </source>
</reference>
<dbReference type="GO" id="GO:0009507">
    <property type="term" value="C:chloroplast"/>
    <property type="evidence" value="ECO:0007669"/>
    <property type="project" value="TreeGrafter"/>
</dbReference>
<comment type="caution">
    <text evidence="1">The sequence shown here is derived from an EMBL/GenBank/DDBJ whole genome shotgun (WGS) entry which is preliminary data.</text>
</comment>
<dbReference type="GO" id="GO:0070006">
    <property type="term" value="F:metalloaminopeptidase activity"/>
    <property type="evidence" value="ECO:0007669"/>
    <property type="project" value="TreeGrafter"/>
</dbReference>
<dbReference type="InterPro" id="IPR036005">
    <property type="entry name" value="Creatinase/aminopeptidase-like"/>
</dbReference>
<protein>
    <recommendedName>
        <fullName evidence="3">Methionine aminopeptidase</fullName>
    </recommendedName>
</protein>
<dbReference type="EMBL" id="JAKOGI010000031">
    <property type="protein sequence ID" value="KAJ8448223.1"/>
    <property type="molecule type" value="Genomic_DNA"/>
</dbReference>
<keyword evidence="2" id="KW-1185">Reference proteome</keyword>
<proteinExistence type="predicted"/>
<dbReference type="PANTHER" id="PTHR43330">
    <property type="entry name" value="METHIONINE AMINOPEPTIDASE"/>
    <property type="match status" value="1"/>
</dbReference>
<accession>A0A9Q1KRI2</accession>
<evidence type="ECO:0008006" key="3">
    <source>
        <dbReference type="Google" id="ProtNLM"/>
    </source>
</evidence>
<dbReference type="PANTHER" id="PTHR43330:SF1">
    <property type="entry name" value="METHIONINE AMINOPEPTIDASE 1B, CHLOROPLASTIC"/>
    <property type="match status" value="1"/>
</dbReference>
<evidence type="ECO:0000313" key="2">
    <source>
        <dbReference type="Proteomes" id="UP001153076"/>
    </source>
</evidence>
<gene>
    <name evidence="1" type="ORF">Cgig2_025147</name>
</gene>
<name>A0A9Q1KRI2_9CARY</name>
<dbReference type="Gene3D" id="3.90.230.10">
    <property type="entry name" value="Creatinase/methionine aminopeptidase superfamily"/>
    <property type="match status" value="1"/>
</dbReference>
<sequence>MEACRHLSCSNGLAGPGGYHHYQVMKTPAQIACFLIFVQTINVNWGEKTVAAMSFTKELGKLAGWHGVQPCMLSSLPSRQPAEVVWLGGKGWGNDHPGKMVEGLTFTIEPILTLGLKEGITWPDNWTTVTSDGRPAAQFEHTILISRTGAEILTKC</sequence>
<dbReference type="Proteomes" id="UP001153076">
    <property type="component" value="Unassembled WGS sequence"/>
</dbReference>